<proteinExistence type="predicted"/>
<name>A0ABW8A2I8_9ACTN</name>
<protein>
    <submittedName>
        <fullName evidence="2">Uncharacterized protein</fullName>
    </submittedName>
</protein>
<accession>A0ABW8A2I8</accession>
<evidence type="ECO:0000313" key="3">
    <source>
        <dbReference type="Proteomes" id="UP001612928"/>
    </source>
</evidence>
<evidence type="ECO:0000313" key="2">
    <source>
        <dbReference type="EMBL" id="MFI7441003.1"/>
    </source>
</evidence>
<gene>
    <name evidence="2" type="ORF">ACIBP5_13705</name>
</gene>
<feature type="region of interest" description="Disordered" evidence="1">
    <location>
        <begin position="1"/>
        <end position="83"/>
    </location>
</feature>
<evidence type="ECO:0000256" key="1">
    <source>
        <dbReference type="SAM" id="MobiDB-lite"/>
    </source>
</evidence>
<reference evidence="2 3" key="1">
    <citation type="submission" date="2024-10" db="EMBL/GenBank/DDBJ databases">
        <title>The Natural Products Discovery Center: Release of the First 8490 Sequenced Strains for Exploring Actinobacteria Biosynthetic Diversity.</title>
        <authorList>
            <person name="Kalkreuter E."/>
            <person name="Kautsar S.A."/>
            <person name="Yang D."/>
            <person name="Bader C.D."/>
            <person name="Teijaro C.N."/>
            <person name="Fluegel L."/>
            <person name="Davis C.M."/>
            <person name="Simpson J.R."/>
            <person name="Lauterbach L."/>
            <person name="Steele A.D."/>
            <person name="Gui C."/>
            <person name="Meng S."/>
            <person name="Li G."/>
            <person name="Viehrig K."/>
            <person name="Ye F."/>
            <person name="Su P."/>
            <person name="Kiefer A.F."/>
            <person name="Nichols A."/>
            <person name="Cepeda A.J."/>
            <person name="Yan W."/>
            <person name="Fan B."/>
            <person name="Jiang Y."/>
            <person name="Adhikari A."/>
            <person name="Zheng C.-J."/>
            <person name="Schuster L."/>
            <person name="Cowan T.M."/>
            <person name="Smanski M.J."/>
            <person name="Chevrette M.G."/>
            <person name="De Carvalho L.P.S."/>
            <person name="Shen B."/>
        </authorList>
    </citation>
    <scope>NUCLEOTIDE SEQUENCE [LARGE SCALE GENOMIC DNA]</scope>
    <source>
        <strain evidence="2 3">NPDC049503</strain>
    </source>
</reference>
<keyword evidence="3" id="KW-1185">Reference proteome</keyword>
<feature type="compositionally biased region" description="Gly residues" evidence="1">
    <location>
        <begin position="1"/>
        <end position="10"/>
    </location>
</feature>
<feature type="compositionally biased region" description="Gly residues" evidence="1">
    <location>
        <begin position="60"/>
        <end position="75"/>
    </location>
</feature>
<comment type="caution">
    <text evidence="2">The sequence shown here is derived from an EMBL/GenBank/DDBJ whole genome shotgun (WGS) entry which is preliminary data.</text>
</comment>
<dbReference type="EMBL" id="JBITMB010000003">
    <property type="protein sequence ID" value="MFI7441003.1"/>
    <property type="molecule type" value="Genomic_DNA"/>
</dbReference>
<sequence>MFAVGEGGVAESGRDPAGEVSSLSRPGTGSPVAAGHGGMAGVSETGAGHTCMPAAAAVNPGGGSQRGVPGAGPAGGSSAYQSYGAASAAGTSQGWAA</sequence>
<dbReference type="RefSeq" id="WP_397020785.1">
    <property type="nucleotide sequence ID" value="NZ_JBITMB010000003.1"/>
</dbReference>
<dbReference type="Proteomes" id="UP001612928">
    <property type="component" value="Unassembled WGS sequence"/>
</dbReference>
<organism evidence="2 3">
    <name type="scientific">Nonomuraea indica</name>
    <dbReference type="NCBI Taxonomy" id="1581193"/>
    <lineage>
        <taxon>Bacteria</taxon>
        <taxon>Bacillati</taxon>
        <taxon>Actinomycetota</taxon>
        <taxon>Actinomycetes</taxon>
        <taxon>Streptosporangiales</taxon>
        <taxon>Streptosporangiaceae</taxon>
        <taxon>Nonomuraea</taxon>
    </lineage>
</organism>